<reference evidence="4 5" key="1">
    <citation type="submission" date="2020-04" db="EMBL/GenBank/DDBJ databases">
        <authorList>
            <person name="Wallbank WR R."/>
            <person name="Pardo Diaz C."/>
            <person name="Kozak K."/>
            <person name="Martin S."/>
            <person name="Jiggins C."/>
            <person name="Moest M."/>
            <person name="Warren A I."/>
            <person name="Byers J.R.P. K."/>
            <person name="Montejo-Kovacevich G."/>
            <person name="Yen C E."/>
        </authorList>
    </citation>
    <scope>NUCLEOTIDE SEQUENCE [LARGE SCALE GENOMIC DNA]</scope>
</reference>
<dbReference type="Proteomes" id="UP000494106">
    <property type="component" value="Unassembled WGS sequence"/>
</dbReference>
<feature type="compositionally biased region" description="Basic and acidic residues" evidence="1">
    <location>
        <begin position="1"/>
        <end position="12"/>
    </location>
</feature>
<evidence type="ECO:0000313" key="5">
    <source>
        <dbReference type="Proteomes" id="UP000494256"/>
    </source>
</evidence>
<organism evidence="3 5">
    <name type="scientific">Arctia plantaginis</name>
    <name type="common">Wood tiger moth</name>
    <name type="synonym">Phalaena plantaginis</name>
    <dbReference type="NCBI Taxonomy" id="874455"/>
    <lineage>
        <taxon>Eukaryota</taxon>
        <taxon>Metazoa</taxon>
        <taxon>Ecdysozoa</taxon>
        <taxon>Arthropoda</taxon>
        <taxon>Hexapoda</taxon>
        <taxon>Insecta</taxon>
        <taxon>Pterygota</taxon>
        <taxon>Neoptera</taxon>
        <taxon>Endopterygota</taxon>
        <taxon>Lepidoptera</taxon>
        <taxon>Glossata</taxon>
        <taxon>Ditrysia</taxon>
        <taxon>Noctuoidea</taxon>
        <taxon>Erebidae</taxon>
        <taxon>Arctiinae</taxon>
        <taxon>Arctia</taxon>
    </lineage>
</organism>
<protein>
    <submittedName>
        <fullName evidence="3">Uncharacterized protein</fullName>
    </submittedName>
</protein>
<keyword evidence="4" id="KW-1185">Reference proteome</keyword>
<name>A0A8S1BLA8_ARCPL</name>
<proteinExistence type="predicted"/>
<feature type="region of interest" description="Disordered" evidence="1">
    <location>
        <begin position="1"/>
        <end position="27"/>
    </location>
</feature>
<dbReference type="OrthoDB" id="7411134at2759"/>
<evidence type="ECO:0000256" key="1">
    <source>
        <dbReference type="SAM" id="MobiDB-lite"/>
    </source>
</evidence>
<feature type="region of interest" description="Disordered" evidence="1">
    <location>
        <begin position="64"/>
        <end position="84"/>
    </location>
</feature>
<dbReference type="Proteomes" id="UP000494256">
    <property type="component" value="Unassembled WGS sequence"/>
</dbReference>
<comment type="caution">
    <text evidence="3">The sequence shown here is derived from an EMBL/GenBank/DDBJ whole genome shotgun (WGS) entry which is preliminary data.</text>
</comment>
<accession>A0A8S1BLA8</accession>
<dbReference type="AlphaFoldDB" id="A0A8S1BLA8"/>
<dbReference type="EMBL" id="CADEBD010000857">
    <property type="protein sequence ID" value="CAB3260541.1"/>
    <property type="molecule type" value="Genomic_DNA"/>
</dbReference>
<evidence type="ECO:0000313" key="4">
    <source>
        <dbReference type="Proteomes" id="UP000494106"/>
    </source>
</evidence>
<gene>
    <name evidence="2" type="ORF">APLA_LOCUS10200</name>
    <name evidence="3" type="ORF">APLA_LOCUS17034</name>
</gene>
<evidence type="ECO:0000313" key="3">
    <source>
        <dbReference type="EMBL" id="CAB3260541.1"/>
    </source>
</evidence>
<evidence type="ECO:0000313" key="2">
    <source>
        <dbReference type="EMBL" id="CAB3244882.1"/>
    </source>
</evidence>
<sequence length="119" mass="13006">MPVGRGSKELGRRRPARQSIGPGGSAPQGCHLHHTVCGVCLLNERIRCAGRKCRRRHARRCHCRPPLRRGGPGKPPRAPPALGYTLPHHPARHVPGARSASRLAKGCRQREIATIVFLS</sequence>
<dbReference type="EMBL" id="CADEBC010000522">
    <property type="protein sequence ID" value="CAB3244882.1"/>
    <property type="molecule type" value="Genomic_DNA"/>
</dbReference>